<organism evidence="2 3">
    <name type="scientific">Anopheles farauti</name>
    <dbReference type="NCBI Taxonomy" id="69004"/>
    <lineage>
        <taxon>Eukaryota</taxon>
        <taxon>Metazoa</taxon>
        <taxon>Ecdysozoa</taxon>
        <taxon>Arthropoda</taxon>
        <taxon>Hexapoda</taxon>
        <taxon>Insecta</taxon>
        <taxon>Pterygota</taxon>
        <taxon>Neoptera</taxon>
        <taxon>Endopterygota</taxon>
        <taxon>Diptera</taxon>
        <taxon>Nematocera</taxon>
        <taxon>Culicoidea</taxon>
        <taxon>Culicidae</taxon>
        <taxon>Anophelinae</taxon>
        <taxon>Anopheles</taxon>
    </lineage>
</organism>
<feature type="domain" description="GOLD" evidence="1">
    <location>
        <begin position="23"/>
        <end position="84"/>
    </location>
</feature>
<dbReference type="InterPro" id="IPR009038">
    <property type="entry name" value="GOLD_dom"/>
</dbReference>
<evidence type="ECO:0000313" key="3">
    <source>
        <dbReference type="Proteomes" id="UP000075886"/>
    </source>
</evidence>
<name>A0A182Q822_9DIPT</name>
<dbReference type="EnsemblMetazoa" id="AFAF004907-RA">
    <property type="protein sequence ID" value="AFAF004907-PA"/>
    <property type="gene ID" value="AFAF004907"/>
</dbReference>
<evidence type="ECO:0000259" key="1">
    <source>
        <dbReference type="Pfam" id="PF01105"/>
    </source>
</evidence>
<proteinExistence type="predicted"/>
<dbReference type="EMBL" id="AXCN02002512">
    <property type="status" value="NOT_ANNOTATED_CDS"/>
    <property type="molecule type" value="Genomic_DNA"/>
</dbReference>
<accession>A0A182Q822</accession>
<reference evidence="2" key="2">
    <citation type="submission" date="2020-05" db="UniProtKB">
        <authorList>
            <consortium name="EnsemblMetazoa"/>
        </authorList>
    </citation>
    <scope>IDENTIFICATION</scope>
    <source>
        <strain evidence="2">FAR1</strain>
    </source>
</reference>
<protein>
    <recommendedName>
        <fullName evidence="1">GOLD domain-containing protein</fullName>
    </recommendedName>
</protein>
<dbReference type="EMBL" id="AXCN02002511">
    <property type="status" value="NOT_ANNOTATED_CDS"/>
    <property type="molecule type" value="Genomic_DNA"/>
</dbReference>
<sequence length="90" mass="10443">MNDLFYDLIMILVQIFLAHRGIDQEVALDVKKGIETKSYEGIGEAAKLKPLEVDLKRLEDLSDAIVQDFALMRKREEEMRDTNGERNIYL</sequence>
<reference evidence="3" key="1">
    <citation type="submission" date="2014-01" db="EMBL/GenBank/DDBJ databases">
        <title>The Genome Sequence of Anopheles farauti FAR1 (V2).</title>
        <authorList>
            <consortium name="The Broad Institute Genomics Platform"/>
            <person name="Neafsey D.E."/>
            <person name="Besansky N."/>
            <person name="Howell P."/>
            <person name="Walton C."/>
            <person name="Young S.K."/>
            <person name="Zeng Q."/>
            <person name="Gargeya S."/>
            <person name="Fitzgerald M."/>
            <person name="Haas B."/>
            <person name="Abouelleil A."/>
            <person name="Allen A.W."/>
            <person name="Alvarado L."/>
            <person name="Arachchi H.M."/>
            <person name="Berlin A.M."/>
            <person name="Chapman S.B."/>
            <person name="Gainer-Dewar J."/>
            <person name="Goldberg J."/>
            <person name="Griggs A."/>
            <person name="Gujja S."/>
            <person name="Hansen M."/>
            <person name="Howarth C."/>
            <person name="Imamovic A."/>
            <person name="Ireland A."/>
            <person name="Larimer J."/>
            <person name="McCowan C."/>
            <person name="Murphy C."/>
            <person name="Pearson M."/>
            <person name="Poon T.W."/>
            <person name="Priest M."/>
            <person name="Roberts A."/>
            <person name="Saif S."/>
            <person name="Shea T."/>
            <person name="Sisk P."/>
            <person name="Sykes S."/>
            <person name="Wortman J."/>
            <person name="Nusbaum C."/>
            <person name="Birren B."/>
        </authorList>
    </citation>
    <scope>NUCLEOTIDE SEQUENCE [LARGE SCALE GENOMIC DNA]</scope>
    <source>
        <strain evidence="3">FAR1</strain>
    </source>
</reference>
<dbReference type="Proteomes" id="UP000075886">
    <property type="component" value="Unassembled WGS sequence"/>
</dbReference>
<keyword evidence="3" id="KW-1185">Reference proteome</keyword>
<dbReference type="AlphaFoldDB" id="A0A182Q822"/>
<dbReference type="STRING" id="69004.A0A182Q822"/>
<evidence type="ECO:0000313" key="2">
    <source>
        <dbReference type="EnsemblMetazoa" id="AFAF004907-PA"/>
    </source>
</evidence>
<dbReference type="Pfam" id="PF01105">
    <property type="entry name" value="EMP24_GP25L"/>
    <property type="match status" value="1"/>
</dbReference>
<dbReference type="VEuPathDB" id="VectorBase:AFAF004907"/>